<accession>A0A099KKQ4</accession>
<evidence type="ECO:0000259" key="4">
    <source>
        <dbReference type="PROSITE" id="PS50930"/>
    </source>
</evidence>
<reference evidence="5 6" key="1">
    <citation type="submission" date="2014-08" db="EMBL/GenBank/DDBJ databases">
        <title>Genomic and Phenotypic Diversity of Colwellia psychrerythraea strains from Disparate Marine Basins.</title>
        <authorList>
            <person name="Techtmann S.M."/>
            <person name="Stelling S.C."/>
            <person name="Utturkar S.M."/>
            <person name="Alshibli N."/>
            <person name="Harris A."/>
            <person name="Brown S.D."/>
            <person name="Hazen T.C."/>
        </authorList>
    </citation>
    <scope>NUCLEOTIDE SEQUENCE [LARGE SCALE GENOMIC DNA]</scope>
    <source>
        <strain evidence="5 6">ND2E</strain>
    </source>
</reference>
<dbReference type="Gene3D" id="2.40.50.1020">
    <property type="entry name" value="LytTr DNA-binding domain"/>
    <property type="match status" value="1"/>
</dbReference>
<dbReference type="SUPFAM" id="SSF52172">
    <property type="entry name" value="CheY-like"/>
    <property type="match status" value="1"/>
</dbReference>
<feature type="modified residue" description="4-aspartylphosphate" evidence="2">
    <location>
        <position position="73"/>
    </location>
</feature>
<dbReference type="InterPro" id="IPR007492">
    <property type="entry name" value="LytTR_DNA-bd_dom"/>
</dbReference>
<comment type="caution">
    <text evidence="5">The sequence shown here is derived from an EMBL/GenBank/DDBJ whole genome shotgun (WGS) entry which is preliminary data.</text>
</comment>
<feature type="domain" description="HTH LytTR-type" evidence="4">
    <location>
        <begin position="163"/>
        <end position="257"/>
    </location>
</feature>
<organism evidence="5 6">
    <name type="scientific">Colwellia psychrerythraea</name>
    <name type="common">Vibrio psychroerythus</name>
    <dbReference type="NCBI Taxonomy" id="28229"/>
    <lineage>
        <taxon>Bacteria</taxon>
        <taxon>Pseudomonadati</taxon>
        <taxon>Pseudomonadota</taxon>
        <taxon>Gammaproteobacteria</taxon>
        <taxon>Alteromonadales</taxon>
        <taxon>Colwelliaceae</taxon>
        <taxon>Colwellia</taxon>
    </lineage>
</organism>
<keyword evidence="1" id="KW-0902">Two-component regulatory system</keyword>
<keyword evidence="2" id="KW-0597">Phosphoprotein</keyword>
<sequence length="267" mass="30459">MSNDTKLEPSINAEHKINVVHDVLVVDDEPAARHKLILFLQDHKDFRVVAQAQNGIEALECIEKYSPALVFLDIQMPLLDGMSVASNIEYTKDIGVVFVTGFNEYAIKAFELNAVDYLLKPYDKARLAKTLARFREFTGTISQYNIPKIIQDYRAEQHFPEKLLFKSEGAIEVVSAPEIQWIESSGNYVKVCLERTAFIARQTITTVQSQLDPEQFIRIRRTHIVNKNEVVTVDHISKGDYQITLKSGTTLRLSRGYKTRFFEVFGA</sequence>
<dbReference type="Pfam" id="PF00072">
    <property type="entry name" value="Response_reg"/>
    <property type="match status" value="1"/>
</dbReference>
<dbReference type="RefSeq" id="WP_223303635.1">
    <property type="nucleotide sequence ID" value="NZ_JQED01000037.1"/>
</dbReference>
<gene>
    <name evidence="5" type="ORF">ND2E_3689</name>
</gene>
<dbReference type="EMBL" id="JQED01000037">
    <property type="protein sequence ID" value="KGJ90133.1"/>
    <property type="molecule type" value="Genomic_DNA"/>
</dbReference>
<dbReference type="InterPro" id="IPR046947">
    <property type="entry name" value="LytR-like"/>
</dbReference>
<dbReference type="SMART" id="SM00850">
    <property type="entry name" value="LytTR"/>
    <property type="match status" value="1"/>
</dbReference>
<evidence type="ECO:0000313" key="6">
    <source>
        <dbReference type="Proteomes" id="UP000029843"/>
    </source>
</evidence>
<dbReference type="InterPro" id="IPR011006">
    <property type="entry name" value="CheY-like_superfamily"/>
</dbReference>
<proteinExistence type="predicted"/>
<dbReference type="InterPro" id="IPR001789">
    <property type="entry name" value="Sig_transdc_resp-reg_receiver"/>
</dbReference>
<evidence type="ECO:0000256" key="2">
    <source>
        <dbReference type="PROSITE-ProRule" id="PRU00169"/>
    </source>
</evidence>
<dbReference type="Gene3D" id="3.40.50.2300">
    <property type="match status" value="1"/>
</dbReference>
<dbReference type="Proteomes" id="UP000029843">
    <property type="component" value="Unassembled WGS sequence"/>
</dbReference>
<dbReference type="GO" id="GO:0000156">
    <property type="term" value="F:phosphorelay response regulator activity"/>
    <property type="evidence" value="ECO:0007669"/>
    <property type="project" value="InterPro"/>
</dbReference>
<dbReference type="PROSITE" id="PS50930">
    <property type="entry name" value="HTH_LYTTR"/>
    <property type="match status" value="1"/>
</dbReference>
<dbReference type="Pfam" id="PF04397">
    <property type="entry name" value="LytTR"/>
    <property type="match status" value="1"/>
</dbReference>
<dbReference type="PANTHER" id="PTHR37299:SF1">
    <property type="entry name" value="STAGE 0 SPORULATION PROTEIN A HOMOLOG"/>
    <property type="match status" value="1"/>
</dbReference>
<protein>
    <submittedName>
        <fullName evidence="5">Two component transcriptional regulator, LytTR family</fullName>
    </submittedName>
</protein>
<evidence type="ECO:0000313" key="5">
    <source>
        <dbReference type="EMBL" id="KGJ90133.1"/>
    </source>
</evidence>
<evidence type="ECO:0000256" key="1">
    <source>
        <dbReference type="ARBA" id="ARBA00023012"/>
    </source>
</evidence>
<dbReference type="PANTHER" id="PTHR37299">
    <property type="entry name" value="TRANSCRIPTIONAL REGULATOR-RELATED"/>
    <property type="match status" value="1"/>
</dbReference>
<feature type="domain" description="Response regulatory" evidence="3">
    <location>
        <begin position="22"/>
        <end position="135"/>
    </location>
</feature>
<dbReference type="GO" id="GO:0003677">
    <property type="term" value="F:DNA binding"/>
    <property type="evidence" value="ECO:0007669"/>
    <property type="project" value="InterPro"/>
</dbReference>
<name>A0A099KKQ4_COLPS</name>
<dbReference type="SMART" id="SM00448">
    <property type="entry name" value="REC"/>
    <property type="match status" value="1"/>
</dbReference>
<dbReference type="PATRIC" id="fig|28229.4.peg.2841"/>
<dbReference type="PROSITE" id="PS50110">
    <property type="entry name" value="RESPONSE_REGULATORY"/>
    <property type="match status" value="1"/>
</dbReference>
<evidence type="ECO:0000259" key="3">
    <source>
        <dbReference type="PROSITE" id="PS50110"/>
    </source>
</evidence>
<dbReference type="AlphaFoldDB" id="A0A099KKQ4"/>